<evidence type="ECO:0000313" key="2">
    <source>
        <dbReference type="Proteomes" id="UP001163321"/>
    </source>
</evidence>
<sequence length="287" mass="32066">MLGGSWNIVNLPVASPSLTYIFKIQRLFTCQLISVAAAKGVYRLGNLGLSTRVSDKHGLTKELLDSFFTARPLSLNSIMGNSGEPRHRSQVVKPLLDFSLKFIMTVLQMLLQPTDGPGREPMIKPLQIYVEVHPCLHHHLLSISHEFLMSGHVTNSYTQTPYQFLMDPWWNLAAENQAMDRTHRLGQFQADSSLHALSHVTICTWGYLAAIHAHNKLRIACDILAQSHATPCSHRRNAAAGGTMAPLWIVNLPHESTSQSSFGQLHSILSYRNVLLVVSSRLFNQVR</sequence>
<dbReference type="EMBL" id="CM047580">
    <property type="protein sequence ID" value="KAI9922099.1"/>
    <property type="molecule type" value="Genomic_DNA"/>
</dbReference>
<reference evidence="1 2" key="1">
    <citation type="journal article" date="2022" name="bioRxiv">
        <title>The genome of the oomycete Peronosclerospora sorghi, a cosmopolitan pathogen of maize and sorghum, is inflated with dispersed pseudogenes.</title>
        <authorList>
            <person name="Fletcher K."/>
            <person name="Martin F."/>
            <person name="Isakeit T."/>
            <person name="Cavanaugh K."/>
            <person name="Magill C."/>
            <person name="Michelmore R."/>
        </authorList>
    </citation>
    <scope>NUCLEOTIDE SEQUENCE [LARGE SCALE GENOMIC DNA]</scope>
    <source>
        <strain evidence="1">P6</strain>
    </source>
</reference>
<proteinExistence type="predicted"/>
<name>A0ACC0WVM4_9STRA</name>
<keyword evidence="2" id="KW-1185">Reference proteome</keyword>
<organism evidence="1 2">
    <name type="scientific">Peronosclerospora sorghi</name>
    <dbReference type="NCBI Taxonomy" id="230839"/>
    <lineage>
        <taxon>Eukaryota</taxon>
        <taxon>Sar</taxon>
        <taxon>Stramenopiles</taxon>
        <taxon>Oomycota</taxon>
        <taxon>Peronosporomycetes</taxon>
        <taxon>Peronosporales</taxon>
        <taxon>Peronosporaceae</taxon>
        <taxon>Peronosclerospora</taxon>
    </lineage>
</organism>
<comment type="caution">
    <text evidence="1">The sequence shown here is derived from an EMBL/GenBank/DDBJ whole genome shotgun (WGS) entry which is preliminary data.</text>
</comment>
<accession>A0ACC0WVM4</accession>
<dbReference type="Proteomes" id="UP001163321">
    <property type="component" value="Chromosome 1"/>
</dbReference>
<protein>
    <submittedName>
        <fullName evidence="1">Uncharacterized protein</fullName>
    </submittedName>
</protein>
<evidence type="ECO:0000313" key="1">
    <source>
        <dbReference type="EMBL" id="KAI9922099.1"/>
    </source>
</evidence>
<gene>
    <name evidence="1" type="ORF">PsorP6_002701</name>
</gene>